<dbReference type="EMBL" id="ML735237">
    <property type="protein sequence ID" value="KAE8392465.1"/>
    <property type="molecule type" value="Genomic_DNA"/>
</dbReference>
<protein>
    <submittedName>
        <fullName evidence="1">Uncharacterized protein</fullName>
    </submittedName>
</protein>
<evidence type="ECO:0000313" key="1">
    <source>
        <dbReference type="EMBL" id="KAE8392465.1"/>
    </source>
</evidence>
<name>A0A5N7CE86_PETAA</name>
<dbReference type="AlphaFoldDB" id="A0A5N7CE86"/>
<reference evidence="1" key="1">
    <citation type="submission" date="2019-04" db="EMBL/GenBank/DDBJ databases">
        <title>Friends and foes A comparative genomics studyof 23 Aspergillus species from section Flavi.</title>
        <authorList>
            <consortium name="DOE Joint Genome Institute"/>
            <person name="Kjaerbolling I."/>
            <person name="Vesth T."/>
            <person name="Frisvad J.C."/>
            <person name="Nybo J.L."/>
            <person name="Theobald S."/>
            <person name="Kildgaard S."/>
            <person name="Isbrandt T."/>
            <person name="Kuo A."/>
            <person name="Sato A."/>
            <person name="Lyhne E.K."/>
            <person name="Kogle M.E."/>
            <person name="Wiebenga A."/>
            <person name="Kun R.S."/>
            <person name="Lubbers R.J."/>
            <person name="Makela M.R."/>
            <person name="Barry K."/>
            <person name="Chovatia M."/>
            <person name="Clum A."/>
            <person name="Daum C."/>
            <person name="Haridas S."/>
            <person name="He G."/>
            <person name="LaButti K."/>
            <person name="Lipzen A."/>
            <person name="Mondo S."/>
            <person name="Riley R."/>
            <person name="Salamov A."/>
            <person name="Simmons B.A."/>
            <person name="Magnuson J.K."/>
            <person name="Henrissat B."/>
            <person name="Mortensen U.H."/>
            <person name="Larsen T.O."/>
            <person name="Devries R.P."/>
            <person name="Grigoriev I.V."/>
            <person name="Machida M."/>
            <person name="Baker S.E."/>
            <person name="Andersen M.R."/>
        </authorList>
    </citation>
    <scope>NUCLEOTIDE SEQUENCE [LARGE SCALE GENOMIC DNA]</scope>
    <source>
        <strain evidence="1">IBT 14317</strain>
    </source>
</reference>
<accession>A0A5N7CE86</accession>
<proteinExistence type="predicted"/>
<organism evidence="1">
    <name type="scientific">Petromyces alliaceus</name>
    <name type="common">Aspergillus alliaceus</name>
    <dbReference type="NCBI Taxonomy" id="209559"/>
    <lineage>
        <taxon>Eukaryota</taxon>
        <taxon>Fungi</taxon>
        <taxon>Dikarya</taxon>
        <taxon>Ascomycota</taxon>
        <taxon>Pezizomycotina</taxon>
        <taxon>Eurotiomycetes</taxon>
        <taxon>Eurotiomycetidae</taxon>
        <taxon>Eurotiales</taxon>
        <taxon>Aspergillaceae</taxon>
        <taxon>Aspergillus</taxon>
        <taxon>Aspergillus subgen. Circumdati</taxon>
    </lineage>
</organism>
<dbReference type="Proteomes" id="UP000326877">
    <property type="component" value="Unassembled WGS sequence"/>
</dbReference>
<sequence>MFDLLIMRSCLWRRIFRFILLFCWLLDMHGHLILRLVIFVVGSRCSSLAFLVSTPVHHTYPFGCSCFDDKSHPHFLHQPGEPQENSRLVSGTYHTTASAQTNLIGLMHIIDHVHIHLAHIFPVVVREPIVPIRMDHIIPLVGFQMAPIAGRET</sequence>
<gene>
    <name evidence="1" type="ORF">BDV23DRAFT_55641</name>
</gene>